<comment type="caution">
    <text evidence="2">The sequence shown here is derived from an EMBL/GenBank/DDBJ whole genome shotgun (WGS) entry which is preliminary data.</text>
</comment>
<dbReference type="Proteomes" id="UP001594351">
    <property type="component" value="Unassembled WGS sequence"/>
</dbReference>
<evidence type="ECO:0000313" key="2">
    <source>
        <dbReference type="EMBL" id="MFC1853001.1"/>
    </source>
</evidence>
<sequence>MASIGSLNEKSLHAALKAWCLQPGDQTEVPVDGYFIDIVRGDLLIEIQTRNFSAIKAKLLTLTAKHPVQLIYPIAQQKWIVKLPTDGHRRQRRRKSPKRGTLFQIFEELVSFPELLAHPNFTLHIVSIQEEEVRCHDRRRGWRRKGWVTHDRRLLHVMEGHFFEHPEDMEFLIPTNLSDMFTTADLAKALNTSHRFAQKMAYCLDRMNLFIRIGKRGNAIVYGRSKSL</sequence>
<evidence type="ECO:0000313" key="3">
    <source>
        <dbReference type="Proteomes" id="UP001594351"/>
    </source>
</evidence>
<proteinExistence type="predicted"/>
<dbReference type="EMBL" id="JBHPBY010000402">
    <property type="protein sequence ID" value="MFC1853001.1"/>
    <property type="molecule type" value="Genomic_DNA"/>
</dbReference>
<dbReference type="Pfam" id="PF26351">
    <property type="entry name" value="DUF8091"/>
    <property type="match status" value="1"/>
</dbReference>
<feature type="domain" description="DUF8091" evidence="1">
    <location>
        <begin position="10"/>
        <end position="163"/>
    </location>
</feature>
<organism evidence="2 3">
    <name type="scientific">candidate division CSSED10-310 bacterium</name>
    <dbReference type="NCBI Taxonomy" id="2855610"/>
    <lineage>
        <taxon>Bacteria</taxon>
        <taxon>Bacteria division CSSED10-310</taxon>
    </lineage>
</organism>
<protein>
    <recommendedName>
        <fullName evidence="1">DUF8091 domain-containing protein</fullName>
    </recommendedName>
</protein>
<evidence type="ECO:0000259" key="1">
    <source>
        <dbReference type="Pfam" id="PF26351"/>
    </source>
</evidence>
<keyword evidence="3" id="KW-1185">Reference proteome</keyword>
<accession>A0ABV6Z3H1</accession>
<gene>
    <name evidence="2" type="ORF">ACFL27_22620</name>
</gene>
<reference evidence="2 3" key="1">
    <citation type="submission" date="2024-09" db="EMBL/GenBank/DDBJ databases">
        <title>Laminarin stimulates single cell rates of sulfate reduction while oxygen inhibits transcriptomic activity in coastal marine sediment.</title>
        <authorList>
            <person name="Lindsay M."/>
            <person name="Orcutt B."/>
            <person name="Emerson D."/>
            <person name="Stepanauskas R."/>
            <person name="D'Angelo T."/>
        </authorList>
    </citation>
    <scope>NUCLEOTIDE SEQUENCE [LARGE SCALE GENOMIC DNA]</scope>
    <source>
        <strain evidence="2">SAG AM-311-K15</strain>
    </source>
</reference>
<dbReference type="InterPro" id="IPR058404">
    <property type="entry name" value="DUF8091"/>
</dbReference>
<name>A0ABV6Z3H1_UNCC1</name>